<dbReference type="Gene3D" id="1.10.150.20">
    <property type="entry name" value="5' to 3' exonuclease, C-terminal subdomain"/>
    <property type="match status" value="1"/>
</dbReference>
<feature type="region of interest" description="Disordered" evidence="1">
    <location>
        <begin position="116"/>
        <end position="139"/>
    </location>
</feature>
<gene>
    <name evidence="3" type="ORF">SAMN05444171_1217</name>
</gene>
<sequence length="139" mass="15484">MIRKEKSTDPGLSTAERKVLRGAEAKDAMTEHEDAQQSFHENRKRLRAERLEREAAEGPMLYPAPELPDDTPLDKVKFSTRIRKAISAAGWRTVGEIREASDETLLSLQDLGKGSVSHLRDTLGLPSTDGVRPHTKKPT</sequence>
<reference evidence="3 4" key="1">
    <citation type="submission" date="2016-10" db="EMBL/GenBank/DDBJ databases">
        <authorList>
            <person name="de Groot N.N."/>
        </authorList>
    </citation>
    <scope>NUCLEOTIDE SEQUENCE [LARGE SCALE GENOMIC DNA]</scope>
    <source>
        <strain evidence="3 4">GAS522</strain>
    </source>
</reference>
<dbReference type="RefSeq" id="WP_074816818.1">
    <property type="nucleotide sequence ID" value="NZ_FNTI01000001.1"/>
</dbReference>
<dbReference type="InterPro" id="IPR011260">
    <property type="entry name" value="RNAP_asu_C"/>
</dbReference>
<dbReference type="Proteomes" id="UP000183208">
    <property type="component" value="Unassembled WGS sequence"/>
</dbReference>
<feature type="compositionally biased region" description="Basic and acidic residues" evidence="1">
    <location>
        <begin position="15"/>
        <end position="35"/>
    </location>
</feature>
<feature type="region of interest" description="Disordered" evidence="1">
    <location>
        <begin position="1"/>
        <end position="72"/>
    </location>
</feature>
<organism evidence="3 4">
    <name type="scientific">Bradyrhizobium lablabi</name>
    <dbReference type="NCBI Taxonomy" id="722472"/>
    <lineage>
        <taxon>Bacteria</taxon>
        <taxon>Pseudomonadati</taxon>
        <taxon>Pseudomonadota</taxon>
        <taxon>Alphaproteobacteria</taxon>
        <taxon>Hyphomicrobiales</taxon>
        <taxon>Nitrobacteraceae</taxon>
        <taxon>Bradyrhizobium</taxon>
    </lineage>
</organism>
<dbReference type="Pfam" id="PF03118">
    <property type="entry name" value="RNA_pol_A_CTD"/>
    <property type="match status" value="1"/>
</dbReference>
<proteinExistence type="predicted"/>
<accession>A0A1M6TXH2</accession>
<feature type="domain" description="RNA polymerase alpha subunit C-terminal" evidence="2">
    <location>
        <begin position="70"/>
        <end position="123"/>
    </location>
</feature>
<evidence type="ECO:0000259" key="2">
    <source>
        <dbReference type="Pfam" id="PF03118"/>
    </source>
</evidence>
<evidence type="ECO:0000313" key="4">
    <source>
        <dbReference type="Proteomes" id="UP000183208"/>
    </source>
</evidence>
<dbReference type="GO" id="GO:0003677">
    <property type="term" value="F:DNA binding"/>
    <property type="evidence" value="ECO:0007669"/>
    <property type="project" value="InterPro"/>
</dbReference>
<evidence type="ECO:0000256" key="1">
    <source>
        <dbReference type="SAM" id="MobiDB-lite"/>
    </source>
</evidence>
<name>A0A1M6TXH2_9BRAD</name>
<dbReference type="EMBL" id="FNTI01000001">
    <property type="protein sequence ID" value="SEC35504.1"/>
    <property type="molecule type" value="Genomic_DNA"/>
</dbReference>
<protein>
    <submittedName>
        <fullName evidence="3">RNA polymerase, alpha chain C terminal domain</fullName>
    </submittedName>
</protein>
<dbReference type="AlphaFoldDB" id="A0A1M6TXH2"/>
<evidence type="ECO:0000313" key="3">
    <source>
        <dbReference type="EMBL" id="SEC35504.1"/>
    </source>
</evidence>
<dbReference type="GO" id="GO:0006351">
    <property type="term" value="P:DNA-templated transcription"/>
    <property type="evidence" value="ECO:0007669"/>
    <property type="project" value="InterPro"/>
</dbReference>
<dbReference type="GO" id="GO:0003899">
    <property type="term" value="F:DNA-directed RNA polymerase activity"/>
    <property type="evidence" value="ECO:0007669"/>
    <property type="project" value="InterPro"/>
</dbReference>
<dbReference type="SUPFAM" id="SSF47789">
    <property type="entry name" value="C-terminal domain of RNA polymerase alpha subunit"/>
    <property type="match status" value="1"/>
</dbReference>